<accession>A0A3A3A9K4</accession>
<feature type="compositionally biased region" description="Low complexity" evidence="1">
    <location>
        <begin position="45"/>
        <end position="58"/>
    </location>
</feature>
<organism evidence="2 3">
    <name type="scientific">Aspergillus sclerotialis</name>
    <dbReference type="NCBI Taxonomy" id="2070753"/>
    <lineage>
        <taxon>Eukaryota</taxon>
        <taxon>Fungi</taxon>
        <taxon>Dikarya</taxon>
        <taxon>Ascomycota</taxon>
        <taxon>Pezizomycotina</taxon>
        <taxon>Eurotiomycetes</taxon>
        <taxon>Eurotiomycetidae</taxon>
        <taxon>Eurotiales</taxon>
        <taxon>Aspergillaceae</taxon>
        <taxon>Aspergillus</taxon>
        <taxon>Aspergillus subgen. Polypaecilum</taxon>
    </lineage>
</organism>
<feature type="compositionally biased region" description="Polar residues" evidence="1">
    <location>
        <begin position="111"/>
        <end position="134"/>
    </location>
</feature>
<feature type="compositionally biased region" description="Basic and acidic residues" evidence="1">
    <location>
        <begin position="160"/>
        <end position="184"/>
    </location>
</feature>
<dbReference type="STRING" id="2070753.A0A3A3A9K4"/>
<dbReference type="EMBL" id="MVGC01000031">
    <property type="protein sequence ID" value="RJE26031.1"/>
    <property type="molecule type" value="Genomic_DNA"/>
</dbReference>
<dbReference type="AlphaFoldDB" id="A0A3A3A9K4"/>
<proteinExistence type="predicted"/>
<sequence length="261" mass="28178">MHPHRHDPSASPAAMLEGSAMRKRPLYPSDKPILAPRAIQPRPPTSATSFSSESGASTHLSSFENLIRGEPPRKRGRPSKAETERRKAAAEARGETYPPLRKSGTGRIKQESTPNSPAGTEQRGTSSPLNTSASAPEVPKPGMRHELPPGRTATTMPPSSDDKTRHIPERDRGPTIRELPRPTDVRQILPSPHALQLGTRGPMPRVSTADRPFEPFLSHSGIPRSEGSRQALVDSASRTPPQPPVSSPDVTSGPSAERRSE</sequence>
<reference evidence="3" key="1">
    <citation type="submission" date="2017-02" db="EMBL/GenBank/DDBJ databases">
        <authorList>
            <person name="Tafer H."/>
            <person name="Lopandic K."/>
        </authorList>
    </citation>
    <scope>NUCLEOTIDE SEQUENCE [LARGE SCALE GENOMIC DNA]</scope>
    <source>
        <strain evidence="3">CBS 366.77</strain>
    </source>
</reference>
<evidence type="ECO:0000313" key="2">
    <source>
        <dbReference type="EMBL" id="RJE26031.1"/>
    </source>
</evidence>
<evidence type="ECO:0000256" key="1">
    <source>
        <dbReference type="SAM" id="MobiDB-lite"/>
    </source>
</evidence>
<feature type="compositionally biased region" description="Basic and acidic residues" evidence="1">
    <location>
        <begin position="79"/>
        <end position="94"/>
    </location>
</feature>
<protein>
    <submittedName>
        <fullName evidence="2">Uncharacterized protein</fullName>
    </submittedName>
</protein>
<keyword evidence="3" id="KW-1185">Reference proteome</keyword>
<name>A0A3A3A9K4_9EURO</name>
<evidence type="ECO:0000313" key="3">
    <source>
        <dbReference type="Proteomes" id="UP000266188"/>
    </source>
</evidence>
<feature type="region of interest" description="Disordered" evidence="1">
    <location>
        <begin position="1"/>
        <end position="261"/>
    </location>
</feature>
<comment type="caution">
    <text evidence="2">The sequence shown here is derived from an EMBL/GenBank/DDBJ whole genome shotgun (WGS) entry which is preliminary data.</text>
</comment>
<dbReference type="Proteomes" id="UP000266188">
    <property type="component" value="Unassembled WGS sequence"/>
</dbReference>
<gene>
    <name evidence="2" type="ORF">PHISCL_01633</name>
</gene>
<dbReference type="OrthoDB" id="5371646at2759"/>